<keyword evidence="5 8" id="KW-0812">Transmembrane</keyword>
<keyword evidence="6 8" id="KW-1133">Transmembrane helix</keyword>
<evidence type="ECO:0000256" key="2">
    <source>
        <dbReference type="ARBA" id="ARBA00007935"/>
    </source>
</evidence>
<dbReference type="Proteomes" id="UP001429601">
    <property type="component" value="Unassembled WGS sequence"/>
</dbReference>
<keyword evidence="10" id="KW-1185">Reference proteome</keyword>
<feature type="transmembrane region" description="Helical" evidence="8">
    <location>
        <begin position="216"/>
        <end position="235"/>
    </location>
</feature>
<feature type="transmembrane region" description="Helical" evidence="8">
    <location>
        <begin position="123"/>
        <end position="154"/>
    </location>
</feature>
<accession>A0ABX0Q3H9</accession>
<dbReference type="PANTHER" id="PTHR30472">
    <property type="entry name" value="FERRIC ENTEROBACTIN TRANSPORT SYSTEM PERMEASE PROTEIN"/>
    <property type="match status" value="1"/>
</dbReference>
<name>A0ABX0Q3H9_9GAMM</name>
<feature type="transmembrane region" description="Helical" evidence="8">
    <location>
        <begin position="82"/>
        <end position="103"/>
    </location>
</feature>
<dbReference type="EMBL" id="JAAQQR010000003">
    <property type="protein sequence ID" value="NID04826.1"/>
    <property type="molecule type" value="Genomic_DNA"/>
</dbReference>
<dbReference type="Gene3D" id="1.10.3470.10">
    <property type="entry name" value="ABC transporter involved in vitamin B12 uptake, BtuC"/>
    <property type="match status" value="1"/>
</dbReference>
<comment type="similarity">
    <text evidence="2">Belongs to the binding-protein-dependent transport system permease family. FecCD subfamily.</text>
</comment>
<evidence type="ECO:0000256" key="6">
    <source>
        <dbReference type="ARBA" id="ARBA00022989"/>
    </source>
</evidence>
<proteinExistence type="inferred from homology"/>
<reference evidence="9 10" key="1">
    <citation type="journal article" date="2011" name="Curr. Microbiol.">
        <title>Luteibacter jiangsuensis sp. nov.: a methamidophos-degrading bacterium isolated from a methamidophos-manufacturing factory.</title>
        <authorList>
            <person name="Wang L."/>
            <person name="Wang G.L."/>
            <person name="Li S.P."/>
            <person name="Jiang J.D."/>
        </authorList>
    </citation>
    <scope>NUCLEOTIDE SEQUENCE [LARGE SCALE GENOMIC DNA]</scope>
    <source>
        <strain evidence="9 10">CGMCC 1.10133</strain>
    </source>
</reference>
<sequence length="353" mass="36344">MHRRHHPDLAAARREPALPRTTTFASALRLWAVMLACGLGVLLGSVLLGGADSSIAASWQALVSPADTAMHAIVWELRVPRAVAAYGVGGLLAVSGCLMQILVRNPLADPYTLGLSGGAAVGALAAMLAGAGAAITAMGAAAGALLACVTVFVLAHRDLLARARAAQREDSTDLILIGVMLASGFGAIVSMMLVLAPDRNLRGMLFWMMGDLSGVAHAWLPVVMLLACVLFVAPLGRQLNLLMRGEESASALGVRPNVVKSAIFVVASLATAVAVTTAGTVGFVGLVVPHALRRLVGNDQRVLLPACAIGGGIVVTVADTISRVVADPIQLPVGAVMAVIGVPTFMFLLVRRR</sequence>
<evidence type="ECO:0000313" key="9">
    <source>
        <dbReference type="EMBL" id="NID04826.1"/>
    </source>
</evidence>
<evidence type="ECO:0000256" key="8">
    <source>
        <dbReference type="SAM" id="Phobius"/>
    </source>
</evidence>
<dbReference type="PANTHER" id="PTHR30472:SF25">
    <property type="entry name" value="ABC TRANSPORTER PERMEASE PROTEIN MJ0876-RELATED"/>
    <property type="match status" value="1"/>
</dbReference>
<keyword evidence="7 8" id="KW-0472">Membrane</keyword>
<protein>
    <submittedName>
        <fullName evidence="9">Iron ABC transporter permease</fullName>
    </submittedName>
</protein>
<dbReference type="CDD" id="cd06550">
    <property type="entry name" value="TM_ABC_iron-siderophores_like"/>
    <property type="match status" value="1"/>
</dbReference>
<comment type="caution">
    <text evidence="9">The sequence shown here is derived from an EMBL/GenBank/DDBJ whole genome shotgun (WGS) entry which is preliminary data.</text>
</comment>
<dbReference type="InterPro" id="IPR000522">
    <property type="entry name" value="ABC_transptr_permease_BtuC"/>
</dbReference>
<feature type="transmembrane region" description="Helical" evidence="8">
    <location>
        <begin position="329"/>
        <end position="350"/>
    </location>
</feature>
<evidence type="ECO:0000256" key="5">
    <source>
        <dbReference type="ARBA" id="ARBA00022692"/>
    </source>
</evidence>
<gene>
    <name evidence="9" type="ORF">HBF26_08000</name>
</gene>
<evidence type="ECO:0000256" key="1">
    <source>
        <dbReference type="ARBA" id="ARBA00004651"/>
    </source>
</evidence>
<feature type="transmembrane region" description="Helical" evidence="8">
    <location>
        <begin position="174"/>
        <end position="196"/>
    </location>
</feature>
<dbReference type="InterPro" id="IPR037294">
    <property type="entry name" value="ABC_BtuC-like"/>
</dbReference>
<comment type="subcellular location">
    <subcellularLocation>
        <location evidence="1">Cell membrane</location>
        <topology evidence="1">Multi-pass membrane protein</topology>
    </subcellularLocation>
</comment>
<organism evidence="9 10">
    <name type="scientific">Luteibacter jiangsuensis</name>
    <dbReference type="NCBI Taxonomy" id="637577"/>
    <lineage>
        <taxon>Bacteria</taxon>
        <taxon>Pseudomonadati</taxon>
        <taxon>Pseudomonadota</taxon>
        <taxon>Gammaproteobacteria</taxon>
        <taxon>Lysobacterales</taxon>
        <taxon>Rhodanobacteraceae</taxon>
        <taxon>Luteibacter</taxon>
    </lineage>
</organism>
<feature type="transmembrane region" description="Helical" evidence="8">
    <location>
        <begin position="30"/>
        <end position="51"/>
    </location>
</feature>
<dbReference type="RefSeq" id="WP_167124843.1">
    <property type="nucleotide sequence ID" value="NZ_JAAQQR010000003.1"/>
</dbReference>
<evidence type="ECO:0000256" key="3">
    <source>
        <dbReference type="ARBA" id="ARBA00022448"/>
    </source>
</evidence>
<evidence type="ECO:0000256" key="4">
    <source>
        <dbReference type="ARBA" id="ARBA00022475"/>
    </source>
</evidence>
<keyword evidence="4" id="KW-1003">Cell membrane</keyword>
<feature type="transmembrane region" description="Helical" evidence="8">
    <location>
        <begin position="262"/>
        <end position="288"/>
    </location>
</feature>
<evidence type="ECO:0000313" key="10">
    <source>
        <dbReference type="Proteomes" id="UP001429601"/>
    </source>
</evidence>
<keyword evidence="3" id="KW-0813">Transport</keyword>
<evidence type="ECO:0000256" key="7">
    <source>
        <dbReference type="ARBA" id="ARBA00023136"/>
    </source>
</evidence>
<dbReference type="Pfam" id="PF01032">
    <property type="entry name" value="FecCD"/>
    <property type="match status" value="1"/>
</dbReference>
<dbReference type="SUPFAM" id="SSF81345">
    <property type="entry name" value="ABC transporter involved in vitamin B12 uptake, BtuC"/>
    <property type="match status" value="1"/>
</dbReference>